<gene>
    <name evidence="4" type="ORF">EXN66_Car013803</name>
</gene>
<feature type="chain" id="PRO_5026307447" evidence="2">
    <location>
        <begin position="20"/>
        <end position="178"/>
    </location>
</feature>
<dbReference type="InterPro" id="IPR016187">
    <property type="entry name" value="CTDL_fold"/>
</dbReference>
<keyword evidence="5" id="KW-1185">Reference proteome</keyword>
<evidence type="ECO:0000259" key="3">
    <source>
        <dbReference type="PROSITE" id="PS50041"/>
    </source>
</evidence>
<evidence type="ECO:0000313" key="5">
    <source>
        <dbReference type="Proteomes" id="UP000503349"/>
    </source>
</evidence>
<dbReference type="Gene3D" id="3.10.100.10">
    <property type="entry name" value="Mannose-Binding Protein A, subunit A"/>
    <property type="match status" value="1"/>
</dbReference>
<dbReference type="Pfam" id="PF00059">
    <property type="entry name" value="Lectin_C"/>
    <property type="match status" value="1"/>
</dbReference>
<dbReference type="SUPFAM" id="SSF56436">
    <property type="entry name" value="C-type lectin-like"/>
    <property type="match status" value="1"/>
</dbReference>
<dbReference type="InterPro" id="IPR016186">
    <property type="entry name" value="C-type_lectin-like/link_sf"/>
</dbReference>
<dbReference type="InterPro" id="IPR050111">
    <property type="entry name" value="C-type_lectin/snaclec_domain"/>
</dbReference>
<dbReference type="SMART" id="SM00034">
    <property type="entry name" value="CLECT"/>
    <property type="match status" value="1"/>
</dbReference>
<dbReference type="OrthoDB" id="441660at2759"/>
<name>A0A6G1Q6I5_CHAAH</name>
<dbReference type="PRINTS" id="PR00356">
    <property type="entry name" value="ANTIFREEZEII"/>
</dbReference>
<organism evidence="4 5">
    <name type="scientific">Channa argus</name>
    <name type="common">Northern snakehead</name>
    <name type="synonym">Ophicephalus argus</name>
    <dbReference type="NCBI Taxonomy" id="215402"/>
    <lineage>
        <taxon>Eukaryota</taxon>
        <taxon>Metazoa</taxon>
        <taxon>Chordata</taxon>
        <taxon>Craniata</taxon>
        <taxon>Vertebrata</taxon>
        <taxon>Euteleostomi</taxon>
        <taxon>Actinopterygii</taxon>
        <taxon>Neopterygii</taxon>
        <taxon>Teleostei</taxon>
        <taxon>Neoteleostei</taxon>
        <taxon>Acanthomorphata</taxon>
        <taxon>Anabantaria</taxon>
        <taxon>Anabantiformes</taxon>
        <taxon>Channoidei</taxon>
        <taxon>Channidae</taxon>
        <taxon>Channa</taxon>
    </lineage>
</organism>
<dbReference type="InterPro" id="IPR002353">
    <property type="entry name" value="AntifreezeII"/>
</dbReference>
<keyword evidence="1" id="KW-1015">Disulfide bond</keyword>
<reference evidence="5" key="2">
    <citation type="submission" date="2019-02" db="EMBL/GenBank/DDBJ databases">
        <title>Opniocepnalus argus Var Kimnra genome.</title>
        <authorList>
            <person name="Zhou C."/>
            <person name="Xiao S."/>
        </authorList>
    </citation>
    <scope>NUCLEOTIDE SEQUENCE [LARGE SCALE GENOMIC DNA]</scope>
</reference>
<dbReference type="PANTHER" id="PTHR22803">
    <property type="entry name" value="MANNOSE, PHOSPHOLIPASE, LECTIN RECEPTOR RELATED"/>
    <property type="match status" value="1"/>
</dbReference>
<dbReference type="InterPro" id="IPR018378">
    <property type="entry name" value="C-type_lectin_CS"/>
</dbReference>
<evidence type="ECO:0000313" key="4">
    <source>
        <dbReference type="EMBL" id="KAF3698122.1"/>
    </source>
</evidence>
<evidence type="ECO:0000256" key="1">
    <source>
        <dbReference type="ARBA" id="ARBA00023157"/>
    </source>
</evidence>
<reference evidence="4 5" key="1">
    <citation type="submission" date="2019-02" db="EMBL/GenBank/DDBJ databases">
        <title>Opniocepnalus argus genome.</title>
        <authorList>
            <person name="Zhou C."/>
            <person name="Xiao S."/>
        </authorList>
    </citation>
    <scope>NUCLEOTIDE SEQUENCE [LARGE SCALE GENOMIC DNA]</scope>
    <source>
        <strain evidence="4">OARG1902GOOAL</strain>
        <tissue evidence="4">Muscle</tissue>
    </source>
</reference>
<dbReference type="CDD" id="cd00037">
    <property type="entry name" value="CLECT"/>
    <property type="match status" value="1"/>
</dbReference>
<keyword evidence="2" id="KW-0732">Signal</keyword>
<dbReference type="PROSITE" id="PS00615">
    <property type="entry name" value="C_TYPE_LECTIN_1"/>
    <property type="match status" value="1"/>
</dbReference>
<dbReference type="EMBL" id="CM015724">
    <property type="protein sequence ID" value="KAF3698122.1"/>
    <property type="molecule type" value="Genomic_DNA"/>
</dbReference>
<sequence length="178" mass="20180">MKIVTVFVLGCAILALTRAAAPPEDEEAEDNQRGSSDLVKRYLLCCNGWTNIEGACFQYVSKKMTWAKAEKNCQTMGAHLASVKSEKEYHEIQKLTAPYGNKETWIGGSDAQEENEWLWADGEKFVYTNWCKDQPSNYQQLQHCLQMNFQEKKCWDDHKCDTLLPSICVKRGCGVGSP</sequence>
<accession>A0A6G1Q6I5</accession>
<dbReference type="Proteomes" id="UP000503349">
    <property type="component" value="Chromosome 13"/>
</dbReference>
<protein>
    <submittedName>
        <fullName evidence="4">Type-2 ice-structuring protein Type II antifreeze protein</fullName>
    </submittedName>
</protein>
<feature type="signal peptide" evidence="2">
    <location>
        <begin position="1"/>
        <end position="19"/>
    </location>
</feature>
<dbReference type="PROSITE" id="PS50041">
    <property type="entry name" value="C_TYPE_LECTIN_2"/>
    <property type="match status" value="1"/>
</dbReference>
<evidence type="ECO:0000256" key="2">
    <source>
        <dbReference type="SAM" id="SignalP"/>
    </source>
</evidence>
<dbReference type="InterPro" id="IPR001304">
    <property type="entry name" value="C-type_lectin-like"/>
</dbReference>
<dbReference type="AlphaFoldDB" id="A0A6G1Q6I5"/>
<feature type="domain" description="C-type lectin" evidence="3">
    <location>
        <begin position="52"/>
        <end position="169"/>
    </location>
</feature>
<proteinExistence type="predicted"/>